<dbReference type="PANTHER" id="PTHR46085:SF3">
    <property type="entry name" value="ARF GTPASE ACTIVATING PROTEIN"/>
    <property type="match status" value="1"/>
</dbReference>
<reference evidence="3" key="1">
    <citation type="submission" date="2023-07" db="EMBL/GenBank/DDBJ databases">
        <title>draft genome sequence of fig (Ficus carica).</title>
        <authorList>
            <person name="Takahashi T."/>
            <person name="Nishimura K."/>
        </authorList>
    </citation>
    <scope>NUCLEOTIDE SEQUENCE</scope>
</reference>
<dbReference type="AlphaFoldDB" id="A0AA87ZNK2"/>
<dbReference type="CDD" id="cd08838">
    <property type="entry name" value="ArfGap_AGFG"/>
    <property type="match status" value="1"/>
</dbReference>
<evidence type="ECO:0000313" key="3">
    <source>
        <dbReference type="EMBL" id="GMN37267.1"/>
    </source>
</evidence>
<name>A0AA87ZNK2_FICCA</name>
<dbReference type="PANTHER" id="PTHR46085">
    <property type="entry name" value="ARFGAP/RECO-RELATED"/>
    <property type="match status" value="1"/>
</dbReference>
<keyword evidence="1" id="KW-0863">Zinc-finger</keyword>
<feature type="domain" description="Arf-GAP" evidence="2">
    <location>
        <begin position="12"/>
        <end position="121"/>
    </location>
</feature>
<dbReference type="InterPro" id="IPR037278">
    <property type="entry name" value="ARFGAP/RecO"/>
</dbReference>
<gene>
    <name evidence="3" type="ORF">TIFTF001_006684</name>
</gene>
<comment type="caution">
    <text evidence="3">The sequence shown here is derived from an EMBL/GenBank/DDBJ whole genome shotgun (WGS) entry which is preliminary data.</text>
</comment>
<protein>
    <recommendedName>
        <fullName evidence="2">Arf-GAP domain-containing protein</fullName>
    </recommendedName>
</protein>
<dbReference type="InterPro" id="IPR001164">
    <property type="entry name" value="ArfGAP_dom"/>
</dbReference>
<sequence>MAKRLKEDEKNERIIRELLKLPGNRRCINCNSLGPRYVCTNFWTFICTTCSGVQVKSVSVSKFTSQEVGALQGGNQRAKEFYLKDLNPQNFPDSSNIERLRDFIRHVYVERRYSGGTSHKPSSIKVESQKNGQYKRHESQIEVVGPKFGLSLQRASSSVIGVAISKNYTASTTRQISFNDYNWANFDQPGSNAKTISSEVLVNGDSNDQDVSAALRSSIPESVPGQYAAQAYGVRYPSIAQELPAIYQRPKSTNPFDVSHESTPVQSQTIPSMACFQLSSPPNYPAVQPQQFCTWRLPITAQTRSQIPGNMLYLGHEIGVFNTAYGSLYRSQETSDNLLVPTTQNSFPAIGGNPFEGN</sequence>
<proteinExistence type="predicted"/>
<dbReference type="Gene3D" id="1.10.220.150">
    <property type="entry name" value="Arf GTPase activating protein"/>
    <property type="match status" value="1"/>
</dbReference>
<dbReference type="SMART" id="SM00105">
    <property type="entry name" value="ArfGap"/>
    <property type="match status" value="1"/>
</dbReference>
<evidence type="ECO:0000259" key="2">
    <source>
        <dbReference type="PROSITE" id="PS50115"/>
    </source>
</evidence>
<dbReference type="Proteomes" id="UP001187192">
    <property type="component" value="Unassembled WGS sequence"/>
</dbReference>
<dbReference type="SUPFAM" id="SSF57863">
    <property type="entry name" value="ArfGap/RecO-like zinc finger"/>
    <property type="match status" value="1"/>
</dbReference>
<dbReference type="GO" id="GO:0005096">
    <property type="term" value="F:GTPase activator activity"/>
    <property type="evidence" value="ECO:0007669"/>
    <property type="project" value="InterPro"/>
</dbReference>
<evidence type="ECO:0000256" key="1">
    <source>
        <dbReference type="PROSITE-ProRule" id="PRU00288"/>
    </source>
</evidence>
<keyword evidence="1" id="KW-0862">Zinc</keyword>
<accession>A0AA87ZNK2</accession>
<dbReference type="GO" id="GO:0008270">
    <property type="term" value="F:zinc ion binding"/>
    <property type="evidence" value="ECO:0007669"/>
    <property type="project" value="UniProtKB-KW"/>
</dbReference>
<dbReference type="EMBL" id="BTGU01000006">
    <property type="protein sequence ID" value="GMN37267.1"/>
    <property type="molecule type" value="Genomic_DNA"/>
</dbReference>
<keyword evidence="1" id="KW-0479">Metal-binding</keyword>
<dbReference type="PROSITE" id="PS50115">
    <property type="entry name" value="ARFGAP"/>
    <property type="match status" value="1"/>
</dbReference>
<organism evidence="3 4">
    <name type="scientific">Ficus carica</name>
    <name type="common">Common fig</name>
    <dbReference type="NCBI Taxonomy" id="3494"/>
    <lineage>
        <taxon>Eukaryota</taxon>
        <taxon>Viridiplantae</taxon>
        <taxon>Streptophyta</taxon>
        <taxon>Embryophyta</taxon>
        <taxon>Tracheophyta</taxon>
        <taxon>Spermatophyta</taxon>
        <taxon>Magnoliopsida</taxon>
        <taxon>eudicotyledons</taxon>
        <taxon>Gunneridae</taxon>
        <taxon>Pentapetalae</taxon>
        <taxon>rosids</taxon>
        <taxon>fabids</taxon>
        <taxon>Rosales</taxon>
        <taxon>Moraceae</taxon>
        <taxon>Ficeae</taxon>
        <taxon>Ficus</taxon>
    </lineage>
</organism>
<evidence type="ECO:0000313" key="4">
    <source>
        <dbReference type="Proteomes" id="UP001187192"/>
    </source>
</evidence>
<keyword evidence="4" id="KW-1185">Reference proteome</keyword>
<dbReference type="InterPro" id="IPR038508">
    <property type="entry name" value="ArfGAP_dom_sf"/>
</dbReference>
<dbReference type="InterPro" id="IPR044820">
    <property type="entry name" value="AGD14-like"/>
</dbReference>
<dbReference type="Pfam" id="PF01412">
    <property type="entry name" value="ArfGap"/>
    <property type="match status" value="1"/>
</dbReference>